<dbReference type="Gene3D" id="3.30.560.10">
    <property type="entry name" value="Glucose Oxidase, domain 3"/>
    <property type="match status" value="1"/>
</dbReference>
<comment type="similarity">
    <text evidence="1">Belongs to the GMC oxidoreductase family.</text>
</comment>
<evidence type="ECO:0000256" key="1">
    <source>
        <dbReference type="ARBA" id="ARBA00010790"/>
    </source>
</evidence>
<dbReference type="SUPFAM" id="SSF54373">
    <property type="entry name" value="FAD-linked reductases, C-terminal domain"/>
    <property type="match status" value="1"/>
</dbReference>
<evidence type="ECO:0000259" key="2">
    <source>
        <dbReference type="Pfam" id="PF05199"/>
    </source>
</evidence>
<dbReference type="GO" id="GO:0050660">
    <property type="term" value="F:flavin adenine dinucleotide binding"/>
    <property type="evidence" value="ECO:0007669"/>
    <property type="project" value="InterPro"/>
</dbReference>
<feature type="domain" description="Glucose-methanol-choline oxidoreductase C-terminal" evidence="2">
    <location>
        <begin position="60"/>
        <end position="171"/>
    </location>
</feature>
<dbReference type="InterPro" id="IPR036188">
    <property type="entry name" value="FAD/NAD-bd_sf"/>
</dbReference>
<sequence>MQSPVAQPSYPDLQLSQFSAGLYPELPQDFNSFLGLNATILNTWFHPYHLENRDARFLLLWLEHPDDIEALLYGFKKVVDLFENTRALNTSLFPNILPGCEAPVFKSDEYYRCVIRQFGGSFYHHVGTCALGKVVDNNLRVKGINGLRIIDASIIPRVPNGNTQAGVIMVAEKGVDLILQDFDEKKQFTANLNGKETETFKYLKQTLLHSSQNRVV</sequence>
<protein>
    <submittedName>
        <fullName evidence="3">Glucose dehydrogenase [FAD, quinone]</fullName>
    </submittedName>
</protein>
<dbReference type="InterPro" id="IPR007867">
    <property type="entry name" value="GMC_OxRtase_C"/>
</dbReference>
<dbReference type="Proteomes" id="UP000094527">
    <property type="component" value="Unassembled WGS sequence"/>
</dbReference>
<accession>A0A1D2M7Q6</accession>
<dbReference type="EMBL" id="LJIJ01002993">
    <property type="protein sequence ID" value="ODM88998.1"/>
    <property type="molecule type" value="Genomic_DNA"/>
</dbReference>
<evidence type="ECO:0000313" key="4">
    <source>
        <dbReference type="Proteomes" id="UP000094527"/>
    </source>
</evidence>
<gene>
    <name evidence="3" type="ORF">Ocin01_17684</name>
</gene>
<organism evidence="3 4">
    <name type="scientific">Orchesella cincta</name>
    <name type="common">Springtail</name>
    <name type="synonym">Podura cincta</name>
    <dbReference type="NCBI Taxonomy" id="48709"/>
    <lineage>
        <taxon>Eukaryota</taxon>
        <taxon>Metazoa</taxon>
        <taxon>Ecdysozoa</taxon>
        <taxon>Arthropoda</taxon>
        <taxon>Hexapoda</taxon>
        <taxon>Collembola</taxon>
        <taxon>Entomobryomorpha</taxon>
        <taxon>Entomobryoidea</taxon>
        <taxon>Orchesellidae</taxon>
        <taxon>Orchesellinae</taxon>
        <taxon>Orchesella</taxon>
    </lineage>
</organism>
<dbReference type="PANTHER" id="PTHR11552">
    <property type="entry name" value="GLUCOSE-METHANOL-CHOLINE GMC OXIDOREDUCTASE"/>
    <property type="match status" value="1"/>
</dbReference>
<comment type="caution">
    <text evidence="3">The sequence shown here is derived from an EMBL/GenBank/DDBJ whole genome shotgun (WGS) entry which is preliminary data.</text>
</comment>
<dbReference type="Pfam" id="PF05199">
    <property type="entry name" value="GMC_oxred_C"/>
    <property type="match status" value="1"/>
</dbReference>
<name>A0A1D2M7Q6_ORCCI</name>
<proteinExistence type="inferred from homology"/>
<dbReference type="InterPro" id="IPR012132">
    <property type="entry name" value="GMC_OxRdtase"/>
</dbReference>
<dbReference type="PANTHER" id="PTHR11552:SF147">
    <property type="entry name" value="CHOLINE DEHYDROGENASE, MITOCHONDRIAL"/>
    <property type="match status" value="1"/>
</dbReference>
<evidence type="ECO:0000313" key="3">
    <source>
        <dbReference type="EMBL" id="ODM88998.1"/>
    </source>
</evidence>
<dbReference type="SUPFAM" id="SSF51905">
    <property type="entry name" value="FAD/NAD(P)-binding domain"/>
    <property type="match status" value="1"/>
</dbReference>
<keyword evidence="4" id="KW-1185">Reference proteome</keyword>
<dbReference type="OrthoDB" id="269227at2759"/>
<dbReference type="AlphaFoldDB" id="A0A1D2M7Q6"/>
<reference evidence="3 4" key="1">
    <citation type="journal article" date="2016" name="Genome Biol. Evol.">
        <title>Gene Family Evolution Reflects Adaptation to Soil Environmental Stressors in the Genome of the Collembolan Orchesella cincta.</title>
        <authorList>
            <person name="Faddeeva-Vakhrusheva A."/>
            <person name="Derks M.F."/>
            <person name="Anvar S.Y."/>
            <person name="Agamennone V."/>
            <person name="Suring W."/>
            <person name="Smit S."/>
            <person name="van Straalen N.M."/>
            <person name="Roelofs D."/>
        </authorList>
    </citation>
    <scope>NUCLEOTIDE SEQUENCE [LARGE SCALE GENOMIC DNA]</scope>
    <source>
        <tissue evidence="3">Mixed pool</tissue>
    </source>
</reference>
<dbReference type="STRING" id="48709.A0A1D2M7Q6"/>
<dbReference type="GO" id="GO:0016614">
    <property type="term" value="F:oxidoreductase activity, acting on CH-OH group of donors"/>
    <property type="evidence" value="ECO:0007669"/>
    <property type="project" value="InterPro"/>
</dbReference>
<dbReference type="Gene3D" id="3.50.50.60">
    <property type="entry name" value="FAD/NAD(P)-binding domain"/>
    <property type="match status" value="1"/>
</dbReference>